<dbReference type="AlphaFoldDB" id="A0A0A1ZTZ4"/>
<accession>A0A0A1ZTZ4</accession>
<evidence type="ECO:0000313" key="2">
    <source>
        <dbReference type="Proteomes" id="UP000030491"/>
    </source>
</evidence>
<organism evidence="1 2">
    <name type="scientific">Prochlorococcus marinus str. MIT 9116</name>
    <dbReference type="NCBI Taxonomy" id="167544"/>
    <lineage>
        <taxon>Bacteria</taxon>
        <taxon>Bacillati</taxon>
        <taxon>Cyanobacteriota</taxon>
        <taxon>Cyanophyceae</taxon>
        <taxon>Synechococcales</taxon>
        <taxon>Prochlorococcaceae</taxon>
        <taxon>Prochlorococcus</taxon>
    </lineage>
</organism>
<dbReference type="EMBL" id="JNAJ01000011">
    <property type="protein sequence ID" value="KGF92026.1"/>
    <property type="molecule type" value="Genomic_DNA"/>
</dbReference>
<dbReference type="Proteomes" id="UP000030491">
    <property type="component" value="Unassembled WGS sequence"/>
</dbReference>
<protein>
    <submittedName>
        <fullName evidence="1">Uncharacterized protein</fullName>
    </submittedName>
</protein>
<comment type="caution">
    <text evidence="1">The sequence shown here is derived from an EMBL/GenBank/DDBJ whole genome shotgun (WGS) entry which is preliminary data.</text>
</comment>
<gene>
    <name evidence="1" type="ORF">EU93_0840</name>
</gene>
<proteinExistence type="predicted"/>
<reference evidence="2" key="1">
    <citation type="journal article" date="2014" name="Sci. Data">
        <title>Genomes of diverse isolates of the marine cyanobacterium Prochlorococcus.</title>
        <authorList>
            <person name="Biller S."/>
            <person name="Berube P."/>
            <person name="Thompson J."/>
            <person name="Kelly L."/>
            <person name="Roggensack S."/>
            <person name="Awad L."/>
            <person name="Roache-Johnson K."/>
            <person name="Ding H."/>
            <person name="Giovannoni S.J."/>
            <person name="Moore L.R."/>
            <person name="Chisholm S.W."/>
        </authorList>
    </citation>
    <scope>NUCLEOTIDE SEQUENCE [LARGE SCALE GENOMIC DNA]</scope>
</reference>
<sequence length="37" mass="4598">MIKEINVINYYFCAKFFIFHPILYNKSRLIIIKLLNY</sequence>
<evidence type="ECO:0000313" key="1">
    <source>
        <dbReference type="EMBL" id="KGF92026.1"/>
    </source>
</evidence>
<name>A0A0A1ZTZ4_PROMR</name>